<dbReference type="PANTHER" id="PTHR12910:SF2">
    <property type="entry name" value="NADH DEHYDROGENASE [UBIQUINONE] 1 ALPHA SUBCOMPLEX SUBUNIT 12"/>
    <property type="match status" value="1"/>
</dbReference>
<dbReference type="OrthoDB" id="9795340at2"/>
<dbReference type="GO" id="GO:0045271">
    <property type="term" value="C:respiratory chain complex I"/>
    <property type="evidence" value="ECO:0007669"/>
    <property type="project" value="InterPro"/>
</dbReference>
<dbReference type="Pfam" id="PF05071">
    <property type="entry name" value="NDUFA12"/>
    <property type="match status" value="1"/>
</dbReference>
<protein>
    <submittedName>
        <fullName evidence="2">NADH dehydrogenase</fullName>
    </submittedName>
</protein>
<feature type="compositionally biased region" description="Basic and acidic residues" evidence="1">
    <location>
        <begin position="111"/>
        <end position="127"/>
    </location>
</feature>
<feature type="region of interest" description="Disordered" evidence="1">
    <location>
        <begin position="74"/>
        <end position="127"/>
    </location>
</feature>
<evidence type="ECO:0000256" key="1">
    <source>
        <dbReference type="SAM" id="MobiDB-lite"/>
    </source>
</evidence>
<dbReference type="GeneID" id="55492732"/>
<reference evidence="2 3" key="1">
    <citation type="submission" date="2015-09" db="EMBL/GenBank/DDBJ databases">
        <authorList>
            <consortium name="Swine Surveillance"/>
        </authorList>
    </citation>
    <scope>NUCLEOTIDE SEQUENCE [LARGE SCALE GENOMIC DNA]</scope>
    <source>
        <strain evidence="2 3">CECT 4292</strain>
    </source>
</reference>
<gene>
    <name evidence="2" type="ORF">RUA4292_01483</name>
</gene>
<name>A0A0P1ECD1_9RHOB</name>
<dbReference type="GO" id="GO:0006979">
    <property type="term" value="P:response to oxidative stress"/>
    <property type="evidence" value="ECO:0007669"/>
    <property type="project" value="TreeGrafter"/>
</dbReference>
<feature type="compositionally biased region" description="Basic and acidic residues" evidence="1">
    <location>
        <begin position="74"/>
        <end position="94"/>
    </location>
</feature>
<dbReference type="EMBL" id="CYPU01000023">
    <property type="protein sequence ID" value="CUH47315.1"/>
    <property type="molecule type" value="Genomic_DNA"/>
</dbReference>
<dbReference type="InterPro" id="IPR007763">
    <property type="entry name" value="NDUFA12"/>
</dbReference>
<evidence type="ECO:0000313" key="2">
    <source>
        <dbReference type="EMBL" id="CUH47315.1"/>
    </source>
</evidence>
<sequence length="127" mass="14647">MGILNSLLRAVTWWNGSTLNTQIYTSRKGIKVGEDDEGNVFYQNADDSRRWVIFNGEAEASRVDPDWHGWLHRTWDEPPTDKPLKHKSWEKPHQENLTGSALAYAPAGSLRRPDPVERKDYEAWSPE</sequence>
<proteinExistence type="predicted"/>
<dbReference type="STRING" id="81569.RUM4293_00974"/>
<dbReference type="PANTHER" id="PTHR12910">
    <property type="entry name" value="NADH-UBIQUINONE OXIDOREDUCTASE SUBUNIT B17.2"/>
    <property type="match status" value="1"/>
</dbReference>
<accession>A0A0P1ECD1</accession>
<dbReference type="NCBIfam" id="NF006040">
    <property type="entry name" value="PRK08183.1"/>
    <property type="match status" value="1"/>
</dbReference>
<organism evidence="2 3">
    <name type="scientific">Ruegeria atlantica</name>
    <dbReference type="NCBI Taxonomy" id="81569"/>
    <lineage>
        <taxon>Bacteria</taxon>
        <taxon>Pseudomonadati</taxon>
        <taxon>Pseudomonadota</taxon>
        <taxon>Alphaproteobacteria</taxon>
        <taxon>Rhodobacterales</taxon>
        <taxon>Roseobacteraceae</taxon>
        <taxon>Ruegeria</taxon>
    </lineage>
</organism>
<evidence type="ECO:0000313" key="3">
    <source>
        <dbReference type="Proteomes" id="UP000050783"/>
    </source>
</evidence>
<dbReference type="RefSeq" id="WP_058277009.1">
    <property type="nucleotide sequence ID" value="NZ_CYPU01000023.1"/>
</dbReference>
<dbReference type="Proteomes" id="UP000050783">
    <property type="component" value="Unassembled WGS sequence"/>
</dbReference>
<dbReference type="AlphaFoldDB" id="A0A0P1ECD1"/>